<gene>
    <name evidence="3" type="ORF">BDP27DRAFT_1404468</name>
</gene>
<protein>
    <submittedName>
        <fullName evidence="3">Uncharacterized protein</fullName>
    </submittedName>
</protein>
<evidence type="ECO:0000256" key="1">
    <source>
        <dbReference type="SAM" id="MobiDB-lite"/>
    </source>
</evidence>
<accession>A0A9P5PLV1</accession>
<comment type="caution">
    <text evidence="3">The sequence shown here is derived from an EMBL/GenBank/DDBJ whole genome shotgun (WGS) entry which is preliminary data.</text>
</comment>
<feature type="transmembrane region" description="Helical" evidence="2">
    <location>
        <begin position="16"/>
        <end position="35"/>
    </location>
</feature>
<keyword evidence="2" id="KW-1133">Transmembrane helix</keyword>
<sequence length="482" mass="51824">MPIQNHPQPPYSLNDLILAIIFVEFVLSMAAAVLVRYHNGTVNDIICVFCDGTRVIKWEGWTRNVDRNEIATDSLATMNMNTPPSIRIHSTYSSASLAASGIEGKKSEPTRITQQDSAEQETQQLAPPPTQENTETDTVPTTHIRNSAVPPIPGALMSAEAKGVTLKELVVHPTIDVEMEAQYDQSSSALPVHLRTRPETIATSSDSQYNEQADMETTTNESLLMTGTISLILAASSLPGTPNSPLPSQIDDCKAILNLHPITNEGDEGDEAGMQELGKAPRAKDIDNVSAANGALSASLPSLTNNLEVNLGMDPTTGDRAGKAASGDEFDNAVVGCKSRCEEQTAGIHDNSSTTINANLASPSTASLAVPLVPGEATGGGEVTPDTGFGDCVERRCRKERTSPRTCSHNPSKTFQRQLKYCYAEAKDGNELLSLSFIKNWIASRLCTVRIKHSSVEKDTVKGENWSYEAMANGQMGPLMRL</sequence>
<feature type="compositionally biased region" description="Polar residues" evidence="1">
    <location>
        <begin position="110"/>
        <end position="145"/>
    </location>
</feature>
<dbReference type="EMBL" id="JADNRY010000090">
    <property type="protein sequence ID" value="KAF9066248.1"/>
    <property type="molecule type" value="Genomic_DNA"/>
</dbReference>
<organism evidence="3 4">
    <name type="scientific">Rhodocollybia butyracea</name>
    <dbReference type="NCBI Taxonomy" id="206335"/>
    <lineage>
        <taxon>Eukaryota</taxon>
        <taxon>Fungi</taxon>
        <taxon>Dikarya</taxon>
        <taxon>Basidiomycota</taxon>
        <taxon>Agaricomycotina</taxon>
        <taxon>Agaricomycetes</taxon>
        <taxon>Agaricomycetidae</taxon>
        <taxon>Agaricales</taxon>
        <taxon>Marasmiineae</taxon>
        <taxon>Omphalotaceae</taxon>
        <taxon>Rhodocollybia</taxon>
    </lineage>
</organism>
<feature type="region of interest" description="Disordered" evidence="1">
    <location>
        <begin position="99"/>
        <end position="151"/>
    </location>
</feature>
<name>A0A9P5PLV1_9AGAR</name>
<evidence type="ECO:0000313" key="3">
    <source>
        <dbReference type="EMBL" id="KAF9066248.1"/>
    </source>
</evidence>
<evidence type="ECO:0000256" key="2">
    <source>
        <dbReference type="SAM" id="Phobius"/>
    </source>
</evidence>
<keyword evidence="2" id="KW-0472">Membrane</keyword>
<dbReference type="AlphaFoldDB" id="A0A9P5PLV1"/>
<reference evidence="3" key="1">
    <citation type="submission" date="2020-11" db="EMBL/GenBank/DDBJ databases">
        <authorList>
            <consortium name="DOE Joint Genome Institute"/>
            <person name="Ahrendt S."/>
            <person name="Riley R."/>
            <person name="Andreopoulos W."/>
            <person name="Labutti K."/>
            <person name="Pangilinan J."/>
            <person name="Ruiz-Duenas F.J."/>
            <person name="Barrasa J.M."/>
            <person name="Sanchez-Garcia M."/>
            <person name="Camarero S."/>
            <person name="Miyauchi S."/>
            <person name="Serrano A."/>
            <person name="Linde D."/>
            <person name="Babiker R."/>
            <person name="Drula E."/>
            <person name="Ayuso-Fernandez I."/>
            <person name="Pacheco R."/>
            <person name="Padilla G."/>
            <person name="Ferreira P."/>
            <person name="Barriuso J."/>
            <person name="Kellner H."/>
            <person name="Castanera R."/>
            <person name="Alfaro M."/>
            <person name="Ramirez L."/>
            <person name="Pisabarro A.G."/>
            <person name="Kuo A."/>
            <person name="Tritt A."/>
            <person name="Lipzen A."/>
            <person name="He G."/>
            <person name="Yan M."/>
            <person name="Ng V."/>
            <person name="Cullen D."/>
            <person name="Martin F."/>
            <person name="Rosso M.-N."/>
            <person name="Henrissat B."/>
            <person name="Hibbett D."/>
            <person name="Martinez A.T."/>
            <person name="Grigoriev I.V."/>
        </authorList>
    </citation>
    <scope>NUCLEOTIDE SEQUENCE</scope>
    <source>
        <strain evidence="3">AH 40177</strain>
    </source>
</reference>
<keyword evidence="4" id="KW-1185">Reference proteome</keyword>
<keyword evidence="2" id="KW-0812">Transmembrane</keyword>
<proteinExistence type="predicted"/>
<evidence type="ECO:0000313" key="4">
    <source>
        <dbReference type="Proteomes" id="UP000772434"/>
    </source>
</evidence>
<dbReference type="Proteomes" id="UP000772434">
    <property type="component" value="Unassembled WGS sequence"/>
</dbReference>